<evidence type="ECO:0000313" key="3">
    <source>
        <dbReference type="EMBL" id="OGK06322.1"/>
    </source>
</evidence>
<dbReference type="Proteomes" id="UP000179243">
    <property type="component" value="Unassembled WGS sequence"/>
</dbReference>
<reference evidence="3 4" key="1">
    <citation type="journal article" date="2016" name="Nat. Commun.">
        <title>Thousands of microbial genomes shed light on interconnected biogeochemical processes in an aquifer system.</title>
        <authorList>
            <person name="Anantharaman K."/>
            <person name="Brown C.T."/>
            <person name="Hug L.A."/>
            <person name="Sharon I."/>
            <person name="Castelle C.J."/>
            <person name="Probst A.J."/>
            <person name="Thomas B.C."/>
            <person name="Singh A."/>
            <person name="Wilkins M.J."/>
            <person name="Karaoz U."/>
            <person name="Brodie E.L."/>
            <person name="Williams K.H."/>
            <person name="Hubbard S.S."/>
            <person name="Banfield J.F."/>
        </authorList>
    </citation>
    <scope>NUCLEOTIDE SEQUENCE [LARGE SCALE GENOMIC DNA]</scope>
</reference>
<dbReference type="InterPro" id="IPR026444">
    <property type="entry name" value="Secre_tail"/>
</dbReference>
<accession>A0A1F7FIN0</accession>
<evidence type="ECO:0000313" key="4">
    <source>
        <dbReference type="Proteomes" id="UP000179243"/>
    </source>
</evidence>
<dbReference type="Pfam" id="PF19763">
    <property type="entry name" value="DUF6250"/>
    <property type="match status" value="1"/>
</dbReference>
<gene>
    <name evidence="3" type="ORF">A2519_08600</name>
</gene>
<dbReference type="EMBL" id="MFYX01000033">
    <property type="protein sequence ID" value="OGK06322.1"/>
    <property type="molecule type" value="Genomic_DNA"/>
</dbReference>
<comment type="caution">
    <text evidence="3">The sequence shown here is derived from an EMBL/GenBank/DDBJ whole genome shotgun (WGS) entry which is preliminary data.</text>
</comment>
<dbReference type="Pfam" id="PF18962">
    <property type="entry name" value="Por_Secre_tail"/>
    <property type="match status" value="1"/>
</dbReference>
<feature type="domain" description="Secretion system C-terminal sorting" evidence="1">
    <location>
        <begin position="268"/>
        <end position="350"/>
    </location>
</feature>
<name>A0A1F7FIN0_UNCRA</name>
<dbReference type="InterPro" id="IPR046217">
    <property type="entry name" value="DUF6250"/>
</dbReference>
<evidence type="ECO:0000259" key="1">
    <source>
        <dbReference type="Pfam" id="PF18962"/>
    </source>
</evidence>
<organism evidence="3 4">
    <name type="scientific">Candidatus Raymondbacteria bacterium RIFOXYD12_FULL_49_13</name>
    <dbReference type="NCBI Taxonomy" id="1817890"/>
    <lineage>
        <taxon>Bacteria</taxon>
        <taxon>Raymondiibacteriota</taxon>
    </lineage>
</organism>
<protein>
    <submittedName>
        <fullName evidence="3">Uncharacterized protein</fullName>
    </submittedName>
</protein>
<proteinExistence type="predicted"/>
<dbReference type="NCBIfam" id="TIGR04183">
    <property type="entry name" value="Por_Secre_tail"/>
    <property type="match status" value="1"/>
</dbReference>
<feature type="domain" description="DUF6250" evidence="2">
    <location>
        <begin position="57"/>
        <end position="234"/>
    </location>
</feature>
<evidence type="ECO:0000259" key="2">
    <source>
        <dbReference type="Pfam" id="PF19763"/>
    </source>
</evidence>
<sequence length="353" mass="39271">MKTVIRVLALAGFFSVSQGYVVDSLLFGDDFDGALENWVCETVIGGSVNIVSGVVDIDDNGGTAVWYKYPLSDSIAIEYSARCLSDGANLTDLNCFWMARDRESTPVLSLDSASFFNAGRTGLWATYHSLEAYYFGYGANLNTTFNLRRYYDPNALPTEVLSMPRDGHRVIIASDNQTGLITAGTWYRFKVVYFKGLIEVWVNNVKQFTYTEQSYDVPYNRGYFGFRTTYSVHAQFDSVRIFLLKTSSASIDDHGMRNTKEQGIKCSPNPFNPMTKITIPNLILQNTNEEFKIFDIRGKLVKDLTPEIRSPRVAAGEAGNSITWDASALPSGAYIIKAQAGANVLTKKVILAR</sequence>
<dbReference type="AlphaFoldDB" id="A0A1F7FIN0"/>
<dbReference type="Gene3D" id="2.60.120.200">
    <property type="match status" value="1"/>
</dbReference>